<evidence type="ECO:0000313" key="1">
    <source>
        <dbReference type="Proteomes" id="UP000887574"/>
    </source>
</evidence>
<protein>
    <submittedName>
        <fullName evidence="2">Uncharacterized protein</fullName>
    </submittedName>
</protein>
<dbReference type="WBParaSite" id="jg12361">
    <property type="protein sequence ID" value="jg12361"/>
    <property type="gene ID" value="jg12361"/>
</dbReference>
<accession>A0A915CT85</accession>
<proteinExistence type="predicted"/>
<evidence type="ECO:0000313" key="2">
    <source>
        <dbReference type="WBParaSite" id="jg12361"/>
    </source>
</evidence>
<organism evidence="1 2">
    <name type="scientific">Ditylenchus dipsaci</name>
    <dbReference type="NCBI Taxonomy" id="166011"/>
    <lineage>
        <taxon>Eukaryota</taxon>
        <taxon>Metazoa</taxon>
        <taxon>Ecdysozoa</taxon>
        <taxon>Nematoda</taxon>
        <taxon>Chromadorea</taxon>
        <taxon>Rhabditida</taxon>
        <taxon>Tylenchina</taxon>
        <taxon>Tylenchomorpha</taxon>
        <taxon>Sphaerularioidea</taxon>
        <taxon>Anguinidae</taxon>
        <taxon>Anguininae</taxon>
        <taxon>Ditylenchus</taxon>
    </lineage>
</organism>
<dbReference type="Proteomes" id="UP000887574">
    <property type="component" value="Unplaced"/>
</dbReference>
<reference evidence="2" key="1">
    <citation type="submission" date="2022-11" db="UniProtKB">
        <authorList>
            <consortium name="WormBaseParasite"/>
        </authorList>
    </citation>
    <scope>IDENTIFICATION</scope>
</reference>
<name>A0A915CT85_9BILA</name>
<dbReference type="AlphaFoldDB" id="A0A915CT85"/>
<sequence length="251" mass="28630">MQFETNDLNQCVGKSDGEHSRVTEKVDIEIRRIMTQIPVLAWQSGDAARKIFARVMERSSVEAKARITQHNVSRSFTTIEIVWNRTCLAHRDVDNSEELKNYKNEPFVVFDSGLGAIRVIAFSTARLLRRGRRENKVVEKELSTITSKKSWSGDGVRRDPRFQSLSGTAMNWRKKARQKPQIFWKHGIEQCAAILLLKTTLVLDSGSGFAVCEKNVASRSASNQSGERWFNETKAGRQAKVNPRKEYIEEL</sequence>
<keyword evidence="1" id="KW-1185">Reference proteome</keyword>